<dbReference type="Proteomes" id="UP000590749">
    <property type="component" value="Unassembled WGS sequence"/>
</dbReference>
<dbReference type="EMBL" id="JACHXF010000006">
    <property type="protein sequence ID" value="MBB3095723.1"/>
    <property type="molecule type" value="Genomic_DNA"/>
</dbReference>
<keyword evidence="2" id="KW-1185">Reference proteome</keyword>
<protein>
    <submittedName>
        <fullName evidence="1">Uncharacterized protein (TIGR02569 family)</fullName>
    </submittedName>
</protein>
<evidence type="ECO:0000313" key="2">
    <source>
        <dbReference type="Proteomes" id="UP000590749"/>
    </source>
</evidence>
<comment type="caution">
    <text evidence="1">The sequence shown here is derived from an EMBL/GenBank/DDBJ whole genome shotgun (WGS) entry which is preliminary data.</text>
</comment>
<organism evidence="1 2">
    <name type="scientific">Actinoplanes campanulatus</name>
    <dbReference type="NCBI Taxonomy" id="113559"/>
    <lineage>
        <taxon>Bacteria</taxon>
        <taxon>Bacillati</taxon>
        <taxon>Actinomycetota</taxon>
        <taxon>Actinomycetes</taxon>
        <taxon>Micromonosporales</taxon>
        <taxon>Micromonosporaceae</taxon>
        <taxon>Actinoplanes</taxon>
    </lineage>
</organism>
<dbReference type="AlphaFoldDB" id="A0A7W5FEN2"/>
<evidence type="ECO:0000313" key="1">
    <source>
        <dbReference type="EMBL" id="MBB3095723.1"/>
    </source>
</evidence>
<name>A0A7W5FEN2_9ACTN</name>
<dbReference type="InterPro" id="IPR011009">
    <property type="entry name" value="Kinase-like_dom_sf"/>
</dbReference>
<proteinExistence type="predicted"/>
<gene>
    <name evidence="1" type="ORF">FHR83_003393</name>
</gene>
<accession>A0A7W5FEN2</accession>
<dbReference type="RefSeq" id="WP_183220644.1">
    <property type="nucleotide sequence ID" value="NZ_BMPW01000004.1"/>
</dbReference>
<dbReference type="SUPFAM" id="SSF56112">
    <property type="entry name" value="Protein kinase-like (PK-like)"/>
    <property type="match status" value="1"/>
</dbReference>
<sequence length="283" mass="31019">MFPVSCRAVSGNLEKRPPAMDDQGPPRAVCAAFGAVGDAVRLAGGKGGTWRVGDIVMKPSEGDDEVRWRAEVLTALPESPRFRIARPVRAADGDWLAGGWEATEAVAGHPDQRRVDDVIRVGAAFHELVAALPRPGFLDTRHNPWVYGEQLAFCDTPPPGPRRPSRLLDELLALRRPVTLPEQIVHGDLLGNILFSDGLPPAVIDWPAYWRPPSWSSAVAAVDAMVWHGTGPEVIDRWAHLPGWNQMLVRAAIFRLGTWDAAGWPQEPEDAYRPVVATITHRT</sequence>
<reference evidence="1 2" key="1">
    <citation type="submission" date="2020-08" db="EMBL/GenBank/DDBJ databases">
        <title>Genomic Encyclopedia of Type Strains, Phase III (KMG-III): the genomes of soil and plant-associated and newly described type strains.</title>
        <authorList>
            <person name="Whitman W."/>
        </authorList>
    </citation>
    <scope>NUCLEOTIDE SEQUENCE [LARGE SCALE GENOMIC DNA]</scope>
    <source>
        <strain evidence="1 2">CECT 3287</strain>
    </source>
</reference>